<name>A0A7X5TPK6_9GAMM</name>
<organism evidence="2 3">
    <name type="scientific">Luteibacter yeojuensis</name>
    <dbReference type="NCBI Taxonomy" id="345309"/>
    <lineage>
        <taxon>Bacteria</taxon>
        <taxon>Pseudomonadati</taxon>
        <taxon>Pseudomonadota</taxon>
        <taxon>Gammaproteobacteria</taxon>
        <taxon>Lysobacterales</taxon>
        <taxon>Rhodanobacteraceae</taxon>
        <taxon>Luteibacter</taxon>
    </lineage>
</organism>
<comment type="caution">
    <text evidence="2">The sequence shown here is derived from an EMBL/GenBank/DDBJ whole genome shotgun (WGS) entry which is preliminary data.</text>
</comment>
<evidence type="ECO:0000256" key="1">
    <source>
        <dbReference type="SAM" id="MobiDB-lite"/>
    </source>
</evidence>
<gene>
    <name evidence="2" type="ORF">HBF32_05000</name>
</gene>
<protein>
    <submittedName>
        <fullName evidence="2">Uncharacterized protein</fullName>
    </submittedName>
</protein>
<sequence>MSPRFGKTAIRPPYRHPFLKSAKETAATRRQDMRLAEVMKRLCVTLKKALTPAINGNLYQREKDIAKVLDRIRLHNLDVDKPKPQVATPYKPFRSQA</sequence>
<reference evidence="2 3" key="1">
    <citation type="journal article" date="2006" name="Int. J. Syst. Evol. Microbiol.">
        <title>Dyella yeojuensis sp. nov., isolated from greenhouse soil in Korea.</title>
        <authorList>
            <person name="Kim B.Y."/>
            <person name="Weon H.Y."/>
            <person name="Lee K.H."/>
            <person name="Seok S.J."/>
            <person name="Kwon S.W."/>
            <person name="Go S.J."/>
            <person name="Stackebrandt E."/>
        </authorList>
    </citation>
    <scope>NUCLEOTIDE SEQUENCE [LARGE SCALE GENOMIC DNA]</scope>
    <source>
        <strain evidence="2 3">DSM 17673</strain>
    </source>
</reference>
<feature type="region of interest" description="Disordered" evidence="1">
    <location>
        <begin position="1"/>
        <end position="26"/>
    </location>
</feature>
<dbReference type="EMBL" id="JAAQTL010000001">
    <property type="protein sequence ID" value="NID14824.1"/>
    <property type="molecule type" value="Genomic_DNA"/>
</dbReference>
<dbReference type="RefSeq" id="WP_166698581.1">
    <property type="nucleotide sequence ID" value="NZ_JAAQTL010000001.1"/>
</dbReference>
<dbReference type="AlphaFoldDB" id="A0A7X5TPK6"/>
<keyword evidence="3" id="KW-1185">Reference proteome</keyword>
<accession>A0A7X5TPK6</accession>
<dbReference type="Proteomes" id="UP000518878">
    <property type="component" value="Unassembled WGS sequence"/>
</dbReference>
<evidence type="ECO:0000313" key="3">
    <source>
        <dbReference type="Proteomes" id="UP000518878"/>
    </source>
</evidence>
<evidence type="ECO:0000313" key="2">
    <source>
        <dbReference type="EMBL" id="NID14824.1"/>
    </source>
</evidence>
<proteinExistence type="predicted"/>